<evidence type="ECO:0000256" key="3">
    <source>
        <dbReference type="SAM" id="SignalP"/>
    </source>
</evidence>
<dbReference type="PANTHER" id="PTHR33107:SF47">
    <property type="entry name" value="MIRACULIN-LIKE"/>
    <property type="match status" value="1"/>
</dbReference>
<dbReference type="STRING" id="33114.A0A2G2X7X6"/>
<name>A0A2G2X7X6_CAPBA</name>
<accession>A0A2G2X7X6</accession>
<sequence length="213" mass="24317">MFCNWPPGFRFRKLIVSLISWRFVLSVLDMDIGIEFADDGQRRLTVRRGYAFQIIFIKDTVDDIGIKSVVIQSPFSGDRVTPVYFTRKASKKVEITESTDLNIEFYKDNQTHCSKHVWLVEGYPGFHYKMDISTDGVAGELLQLASWFQIKKADSFSYKLSFCPLSFGGLGCMDIGTEFGNDGQRRLAVRGQRTFNFVLLKDIHDDIGIKSVV</sequence>
<organism evidence="4 5">
    <name type="scientific">Capsicum baccatum</name>
    <name type="common">Peruvian pepper</name>
    <dbReference type="NCBI Taxonomy" id="33114"/>
    <lineage>
        <taxon>Eukaryota</taxon>
        <taxon>Viridiplantae</taxon>
        <taxon>Streptophyta</taxon>
        <taxon>Embryophyta</taxon>
        <taxon>Tracheophyta</taxon>
        <taxon>Spermatophyta</taxon>
        <taxon>Magnoliopsida</taxon>
        <taxon>eudicotyledons</taxon>
        <taxon>Gunneridae</taxon>
        <taxon>Pentapetalae</taxon>
        <taxon>asterids</taxon>
        <taxon>lamiids</taxon>
        <taxon>Solanales</taxon>
        <taxon>Solanaceae</taxon>
        <taxon>Solanoideae</taxon>
        <taxon>Capsiceae</taxon>
        <taxon>Capsicum</taxon>
    </lineage>
</organism>
<proteinExistence type="inferred from homology"/>
<evidence type="ECO:0000256" key="2">
    <source>
        <dbReference type="ARBA" id="ARBA00022690"/>
    </source>
</evidence>
<gene>
    <name evidence="4" type="ORF">CQW23_08060</name>
</gene>
<dbReference type="AlphaFoldDB" id="A0A2G2X7X6"/>
<evidence type="ECO:0000313" key="4">
    <source>
        <dbReference type="EMBL" id="PHT53598.1"/>
    </source>
</evidence>
<dbReference type="GO" id="GO:0004866">
    <property type="term" value="F:endopeptidase inhibitor activity"/>
    <property type="evidence" value="ECO:0007669"/>
    <property type="project" value="InterPro"/>
</dbReference>
<feature type="chain" id="PRO_5013558768" evidence="3">
    <location>
        <begin position="27"/>
        <end position="213"/>
    </location>
</feature>
<dbReference type="EMBL" id="MLFT02000003">
    <property type="protein sequence ID" value="PHT53598.1"/>
    <property type="molecule type" value="Genomic_DNA"/>
</dbReference>
<protein>
    <submittedName>
        <fullName evidence="4">Uncharacterized protein</fullName>
    </submittedName>
</protein>
<dbReference type="Proteomes" id="UP000224567">
    <property type="component" value="Unassembled WGS sequence"/>
</dbReference>
<reference evidence="5" key="2">
    <citation type="journal article" date="2017" name="J. Anim. Genet.">
        <title>Multiple reference genome sequences of hot pepper reveal the massive evolution of plant disease resistance genes by retroduplication.</title>
        <authorList>
            <person name="Kim S."/>
            <person name="Park J."/>
            <person name="Yeom S.-I."/>
            <person name="Kim Y.-M."/>
            <person name="Seo E."/>
            <person name="Kim K.-T."/>
            <person name="Kim M.-S."/>
            <person name="Lee J.M."/>
            <person name="Cheong K."/>
            <person name="Shin H.-S."/>
            <person name="Kim S.-B."/>
            <person name="Han K."/>
            <person name="Lee J."/>
            <person name="Park M."/>
            <person name="Lee H.-A."/>
            <person name="Lee H.-Y."/>
            <person name="Lee Y."/>
            <person name="Oh S."/>
            <person name="Lee J.H."/>
            <person name="Choi E."/>
            <person name="Choi E."/>
            <person name="Lee S.E."/>
            <person name="Jeon J."/>
            <person name="Kim H."/>
            <person name="Choi G."/>
            <person name="Song H."/>
            <person name="Lee J."/>
            <person name="Lee S.-C."/>
            <person name="Kwon J.-K."/>
            <person name="Lee H.-Y."/>
            <person name="Koo N."/>
            <person name="Hong Y."/>
            <person name="Kim R.W."/>
            <person name="Kang W.-H."/>
            <person name="Huh J.H."/>
            <person name="Kang B.-C."/>
            <person name="Yang T.-J."/>
            <person name="Lee Y.-H."/>
            <person name="Bennetzen J.L."/>
            <person name="Choi D."/>
        </authorList>
    </citation>
    <scope>NUCLEOTIDE SEQUENCE [LARGE SCALE GENOMIC DNA]</scope>
    <source>
        <strain evidence="5">cv. PBC81</strain>
    </source>
</reference>
<dbReference type="InterPro" id="IPR056368">
    <property type="entry name" value="KTI1"/>
</dbReference>
<evidence type="ECO:0000313" key="5">
    <source>
        <dbReference type="Proteomes" id="UP000224567"/>
    </source>
</evidence>
<dbReference type="InterPro" id="IPR011065">
    <property type="entry name" value="Kunitz_inhibitor_STI-like_sf"/>
</dbReference>
<dbReference type="SMART" id="SM00452">
    <property type="entry name" value="STI"/>
    <property type="match status" value="1"/>
</dbReference>
<dbReference type="PANTHER" id="PTHR33107">
    <property type="entry name" value="KUNITZ TRYPSIN INHIBITOR 2"/>
    <property type="match status" value="1"/>
</dbReference>
<keyword evidence="5" id="KW-1185">Reference proteome</keyword>
<keyword evidence="3" id="KW-0732">Signal</keyword>
<dbReference type="SUPFAM" id="SSF50386">
    <property type="entry name" value="STI-like"/>
    <property type="match status" value="1"/>
</dbReference>
<reference evidence="4 5" key="1">
    <citation type="journal article" date="2017" name="Genome Biol.">
        <title>New reference genome sequences of hot pepper reveal the massive evolution of plant disease-resistance genes by retroduplication.</title>
        <authorList>
            <person name="Kim S."/>
            <person name="Park J."/>
            <person name="Yeom S.I."/>
            <person name="Kim Y.M."/>
            <person name="Seo E."/>
            <person name="Kim K.T."/>
            <person name="Kim M.S."/>
            <person name="Lee J.M."/>
            <person name="Cheong K."/>
            <person name="Shin H.S."/>
            <person name="Kim S.B."/>
            <person name="Han K."/>
            <person name="Lee J."/>
            <person name="Park M."/>
            <person name="Lee H.A."/>
            <person name="Lee H.Y."/>
            <person name="Lee Y."/>
            <person name="Oh S."/>
            <person name="Lee J.H."/>
            <person name="Choi E."/>
            <person name="Choi E."/>
            <person name="Lee S.E."/>
            <person name="Jeon J."/>
            <person name="Kim H."/>
            <person name="Choi G."/>
            <person name="Song H."/>
            <person name="Lee J."/>
            <person name="Lee S.C."/>
            <person name="Kwon J.K."/>
            <person name="Lee H.Y."/>
            <person name="Koo N."/>
            <person name="Hong Y."/>
            <person name="Kim R.W."/>
            <person name="Kang W.H."/>
            <person name="Huh J.H."/>
            <person name="Kang B.C."/>
            <person name="Yang T.J."/>
            <person name="Lee Y.H."/>
            <person name="Bennetzen J.L."/>
            <person name="Choi D."/>
        </authorList>
    </citation>
    <scope>NUCLEOTIDE SEQUENCE [LARGE SCALE GENOMIC DNA]</scope>
    <source>
        <strain evidence="5">cv. PBC81</strain>
    </source>
</reference>
<keyword evidence="2" id="KW-0646">Protease inhibitor</keyword>
<dbReference type="InterPro" id="IPR002160">
    <property type="entry name" value="Prot_inh_Kunz-lg"/>
</dbReference>
<evidence type="ECO:0000256" key="1">
    <source>
        <dbReference type="ARBA" id="ARBA00005440"/>
    </source>
</evidence>
<dbReference type="Pfam" id="PF00197">
    <property type="entry name" value="Kunitz_legume"/>
    <property type="match status" value="1"/>
</dbReference>
<dbReference type="CDD" id="cd00178">
    <property type="entry name" value="beta-trefoil_STI"/>
    <property type="match status" value="1"/>
</dbReference>
<comment type="similarity">
    <text evidence="1">Belongs to the protease inhibitor I3 (leguminous Kunitz-type inhibitor) family.</text>
</comment>
<feature type="signal peptide" evidence="3">
    <location>
        <begin position="1"/>
        <end position="26"/>
    </location>
</feature>
<comment type="caution">
    <text evidence="4">The sequence shown here is derived from an EMBL/GenBank/DDBJ whole genome shotgun (WGS) entry which is preliminary data.</text>
</comment>
<dbReference type="Gene3D" id="2.80.10.50">
    <property type="match status" value="1"/>
</dbReference>